<organism evidence="1 2">
    <name type="scientific">Faecalicatena contorta</name>
    <dbReference type="NCBI Taxonomy" id="39482"/>
    <lineage>
        <taxon>Bacteria</taxon>
        <taxon>Bacillati</taxon>
        <taxon>Bacillota</taxon>
        <taxon>Clostridia</taxon>
        <taxon>Lachnospirales</taxon>
        <taxon>Lachnospiraceae</taxon>
        <taxon>Faecalicatena</taxon>
    </lineage>
</organism>
<proteinExistence type="predicted"/>
<dbReference type="EMBL" id="CYZU01000003">
    <property type="protein sequence ID" value="CUN78097.1"/>
    <property type="molecule type" value="Genomic_DNA"/>
</dbReference>
<protein>
    <submittedName>
        <fullName evidence="1">Uncharacterized protein</fullName>
    </submittedName>
</protein>
<dbReference type="Proteomes" id="UP000095544">
    <property type="component" value="Unassembled WGS sequence"/>
</dbReference>
<evidence type="ECO:0000313" key="2">
    <source>
        <dbReference type="Proteomes" id="UP000095544"/>
    </source>
</evidence>
<sequence>MLYWREEQVYAEGMSLLIKKSVAGRRIKIKILNYWLSNEVPK</sequence>
<gene>
    <name evidence="1" type="ORF">ERS852491_00484</name>
</gene>
<dbReference type="AlphaFoldDB" id="A0A173ZPX8"/>
<accession>A0A173ZPX8</accession>
<dbReference type="STRING" id="39482.ERS852491_00484"/>
<evidence type="ECO:0000313" key="1">
    <source>
        <dbReference type="EMBL" id="CUN78097.1"/>
    </source>
</evidence>
<reference evidence="1 2" key="1">
    <citation type="submission" date="2015-09" db="EMBL/GenBank/DDBJ databases">
        <authorList>
            <consortium name="Pathogen Informatics"/>
        </authorList>
    </citation>
    <scope>NUCLEOTIDE SEQUENCE [LARGE SCALE GENOMIC DNA]</scope>
    <source>
        <strain evidence="1 2">2789STDY5834876</strain>
    </source>
</reference>
<name>A0A173ZPX8_9FIRM</name>